<keyword evidence="7" id="KW-1185">Reference proteome</keyword>
<protein>
    <recommendedName>
        <fullName evidence="4">DNA-directed RNA polymerase III subunit</fullName>
    </recommendedName>
</protein>
<evidence type="ECO:0000313" key="7">
    <source>
        <dbReference type="Proteomes" id="UP000838763"/>
    </source>
</evidence>
<dbReference type="OrthoDB" id="5377312at2759"/>
<evidence type="ECO:0000313" key="6">
    <source>
        <dbReference type="EMBL" id="CAI4213126.1"/>
    </source>
</evidence>
<feature type="region of interest" description="Disordered" evidence="5">
    <location>
        <begin position="208"/>
        <end position="270"/>
    </location>
</feature>
<dbReference type="AlphaFoldDB" id="A0A9P1GYF8"/>
<evidence type="ECO:0000256" key="2">
    <source>
        <dbReference type="ARBA" id="ARBA00008352"/>
    </source>
</evidence>
<feature type="region of interest" description="Disordered" evidence="5">
    <location>
        <begin position="1"/>
        <end position="44"/>
    </location>
</feature>
<feature type="compositionally biased region" description="Acidic residues" evidence="5">
    <location>
        <begin position="208"/>
        <end position="265"/>
    </location>
</feature>
<dbReference type="GO" id="GO:0005666">
    <property type="term" value="C:RNA polymerase III complex"/>
    <property type="evidence" value="ECO:0007669"/>
    <property type="project" value="UniProtKB-UniRule"/>
</dbReference>
<keyword evidence="3 4" id="KW-0539">Nucleus</keyword>
<proteinExistence type="inferred from homology"/>
<dbReference type="PIRSF" id="PIRSF000777">
    <property type="entry name" value="RNA_polIII_C31"/>
    <property type="match status" value="1"/>
</dbReference>
<dbReference type="EMBL" id="CALLCH030000007">
    <property type="protein sequence ID" value="CAI4213126.1"/>
    <property type="molecule type" value="Genomic_DNA"/>
</dbReference>
<dbReference type="Proteomes" id="UP000838763">
    <property type="component" value="Unassembled WGS sequence"/>
</dbReference>
<comment type="caution">
    <text evidence="6">The sequence shown here is derived from an EMBL/GenBank/DDBJ whole genome shotgun (WGS) entry which is preliminary data.</text>
</comment>
<organism evidence="6 7">
    <name type="scientific">Parascedosporium putredinis</name>
    <dbReference type="NCBI Taxonomy" id="1442378"/>
    <lineage>
        <taxon>Eukaryota</taxon>
        <taxon>Fungi</taxon>
        <taxon>Dikarya</taxon>
        <taxon>Ascomycota</taxon>
        <taxon>Pezizomycotina</taxon>
        <taxon>Sordariomycetes</taxon>
        <taxon>Hypocreomycetidae</taxon>
        <taxon>Microascales</taxon>
        <taxon>Microascaceae</taxon>
        <taxon>Parascedosporium</taxon>
    </lineage>
</organism>
<dbReference type="GO" id="GO:0006383">
    <property type="term" value="P:transcription by RNA polymerase III"/>
    <property type="evidence" value="ECO:0007669"/>
    <property type="project" value="UniProtKB-UniRule"/>
</dbReference>
<feature type="compositionally biased region" description="Gly residues" evidence="5">
    <location>
        <begin position="1"/>
        <end position="24"/>
    </location>
</feature>
<evidence type="ECO:0000256" key="3">
    <source>
        <dbReference type="ARBA" id="ARBA00023242"/>
    </source>
</evidence>
<evidence type="ECO:0000256" key="1">
    <source>
        <dbReference type="ARBA" id="ARBA00004123"/>
    </source>
</evidence>
<sequence length="294" mass="32310">MSRGGGGFRGGRGGRGGGRGGRGGPALPWESDEVDGRPSETFPAYSFRPAGSLTDAENRYVTNFLLYQRQVHEGPLNTKKHTVRDPTRPRRIYDQQQRNKQYAVKTKATVDVFTAVETWSSRFKPHERTLPDFSTRPYVKRIFPAELHTTLDGTDGPARSKKRQQQQDKKLKLSSVTSLRTAEEVYRMNGAGGEGFDAALMKKLEMGEAPEEGQEEAAYDSEAAEEEEEDYAYDDEDAGDYDAEAYFDDGEADGDDGDDGGDDGDTTNLRACLVPGLGERTCSARLASELGLIG</sequence>
<dbReference type="InterPro" id="IPR024661">
    <property type="entry name" value="RNA_pol_III_Rpc31"/>
</dbReference>
<comment type="function">
    <text evidence="4">DNA-dependent RNA polymerase catalyzes the transcription of DNA into RNA using the four ribonucleoside triphosphates as substrates. Specific peripheric component of RNA polymerase III which synthesizes small RNAs, such as 5S rRNA and tRNAs.</text>
</comment>
<dbReference type="Pfam" id="PF11705">
    <property type="entry name" value="RNA_pol_3_Rpc31"/>
    <property type="match status" value="1"/>
</dbReference>
<feature type="region of interest" description="Disordered" evidence="5">
    <location>
        <begin position="149"/>
        <end position="175"/>
    </location>
</feature>
<dbReference type="PANTHER" id="PTHR15367:SF2">
    <property type="entry name" value="DNA-DIRECTED RNA POLYMERASE III SUBUNIT"/>
    <property type="match status" value="1"/>
</dbReference>
<name>A0A9P1GYF8_9PEZI</name>
<gene>
    <name evidence="6" type="ORF">PPNO1_LOCUS2877</name>
</gene>
<accession>A0A9P1GYF8</accession>
<dbReference type="PANTHER" id="PTHR15367">
    <property type="entry name" value="DNA-DIRECTED RNA POLYMERASE III"/>
    <property type="match status" value="1"/>
</dbReference>
<evidence type="ECO:0000256" key="5">
    <source>
        <dbReference type="SAM" id="MobiDB-lite"/>
    </source>
</evidence>
<comment type="similarity">
    <text evidence="2 4">Belongs to the eukaryotic RPC7 RNA polymerase subunit family.</text>
</comment>
<evidence type="ECO:0000256" key="4">
    <source>
        <dbReference type="PIRNR" id="PIRNR000777"/>
    </source>
</evidence>
<comment type="subunit">
    <text evidence="4">Component of the RNA polymerase III (Pol III) complex.</text>
</comment>
<reference evidence="6" key="1">
    <citation type="submission" date="2022-11" db="EMBL/GenBank/DDBJ databases">
        <authorList>
            <person name="Scott C."/>
            <person name="Bruce N."/>
        </authorList>
    </citation>
    <scope>NUCLEOTIDE SEQUENCE</scope>
</reference>
<comment type="subcellular location">
    <subcellularLocation>
        <location evidence="1 4">Nucleus</location>
    </subcellularLocation>
</comment>